<dbReference type="EMBL" id="CP159289">
    <property type="protein sequence ID" value="XCH24932.1"/>
    <property type="molecule type" value="Genomic_DNA"/>
</dbReference>
<keyword evidence="1" id="KW-0812">Transmembrane</keyword>
<organism evidence="3">
    <name type="scientific">Dyadobacter sp. 676</name>
    <dbReference type="NCBI Taxonomy" id="3088362"/>
    <lineage>
        <taxon>Bacteria</taxon>
        <taxon>Pseudomonadati</taxon>
        <taxon>Bacteroidota</taxon>
        <taxon>Cytophagia</taxon>
        <taxon>Cytophagales</taxon>
        <taxon>Spirosomataceae</taxon>
        <taxon>Dyadobacter</taxon>
    </lineage>
</organism>
<feature type="transmembrane region" description="Helical" evidence="1">
    <location>
        <begin position="211"/>
        <end position="231"/>
    </location>
</feature>
<dbReference type="RefSeq" id="WP_353720239.1">
    <property type="nucleotide sequence ID" value="NZ_CP159289.1"/>
</dbReference>
<dbReference type="PANTHER" id="PTHR39198">
    <property type="entry name" value="HYPOTHETICAL MEMBRANE PROTEIN, CONSERVED"/>
    <property type="match status" value="1"/>
</dbReference>
<reference evidence="3" key="1">
    <citation type="submission" date="2024-06" db="EMBL/GenBank/DDBJ databases">
        <title>Sequencing and assembly of the genome of Dyadobacter sp. strain 676, a symbiont of Cyamopsis tetragonoloba.</title>
        <authorList>
            <person name="Guro P."/>
            <person name="Sazanova A."/>
            <person name="Kuznetsova I."/>
            <person name="Belimov A."/>
            <person name="Safronova V."/>
        </authorList>
    </citation>
    <scope>NUCLEOTIDE SEQUENCE</scope>
    <source>
        <strain evidence="3">676</strain>
    </source>
</reference>
<keyword evidence="1" id="KW-1133">Transmembrane helix</keyword>
<feature type="domain" description="Alpha-galactosidase NEW3" evidence="2">
    <location>
        <begin position="118"/>
        <end position="192"/>
    </location>
</feature>
<dbReference type="AlphaFoldDB" id="A0AAU8FL24"/>
<name>A0AAU8FL24_9BACT</name>
<dbReference type="InterPro" id="IPR013783">
    <property type="entry name" value="Ig-like_fold"/>
</dbReference>
<evidence type="ECO:0000256" key="1">
    <source>
        <dbReference type="SAM" id="Phobius"/>
    </source>
</evidence>
<dbReference type="Pfam" id="PF10633">
    <property type="entry name" value="NPCBM_assoc"/>
    <property type="match status" value="1"/>
</dbReference>
<gene>
    <name evidence="3" type="ORF">ABV298_00425</name>
</gene>
<dbReference type="Gene3D" id="2.60.40.10">
    <property type="entry name" value="Immunoglobulins"/>
    <property type="match status" value="1"/>
</dbReference>
<protein>
    <submittedName>
        <fullName evidence="3">NEW3 domain-containing protein</fullName>
    </submittedName>
</protein>
<evidence type="ECO:0000313" key="3">
    <source>
        <dbReference type="EMBL" id="XCH24932.1"/>
    </source>
</evidence>
<dbReference type="PANTHER" id="PTHR39198:SF1">
    <property type="entry name" value="ALPHA-GALACTOSIDASE NEW3 DOMAIN-CONTAINING PROTEIN"/>
    <property type="match status" value="1"/>
</dbReference>
<proteinExistence type="predicted"/>
<sequence>MFNLEAAANETFRYSATLQNGSGESRYYALNAKLPAGWFVTFRTMGSQVTSLLLEAGKSQEVSIEINASPYSKPGKFEIPVTATSAKDTLRLNLEAVLKGAYGIELTTPSGRLSEDVTEGSVEEIICTIKNTGTLPLENVELTAQTPPKWEVTFQPSKVERIDPAGSVDITATVRVPDKTIAGDYVSTFTARNQNTSANASFRIMVKTSLLSGWFGILVILLAVGLVYQLIRKYGRR</sequence>
<keyword evidence="1" id="KW-0472">Membrane</keyword>
<accession>A0AAU8FL24</accession>
<evidence type="ECO:0000259" key="2">
    <source>
        <dbReference type="Pfam" id="PF10633"/>
    </source>
</evidence>
<dbReference type="InterPro" id="IPR018905">
    <property type="entry name" value="A-galactase_NEW3"/>
</dbReference>